<comment type="subcellular location">
    <subcellularLocation>
        <location evidence="2">Vacuole membrane</location>
        <topology evidence="2">Multi-pass membrane protein</topology>
    </subcellularLocation>
</comment>
<accession>A0A7X5YKA5</accession>
<keyword evidence="5" id="KW-0926">Vacuole</keyword>
<evidence type="ECO:0000256" key="8">
    <source>
        <dbReference type="ARBA" id="ARBA00023180"/>
    </source>
</evidence>
<protein>
    <recommendedName>
        <fullName evidence="4">Vacuolar membrane protease</fullName>
    </recommendedName>
    <alternativeName>
        <fullName evidence="9">FXNA-related family protease 1</fullName>
    </alternativeName>
</protein>
<dbReference type="InterPro" id="IPR001261">
    <property type="entry name" value="ArgE/DapE_CS"/>
</dbReference>
<evidence type="ECO:0000259" key="11">
    <source>
        <dbReference type="Pfam" id="PF04389"/>
    </source>
</evidence>
<feature type="transmembrane region" description="Helical" evidence="10">
    <location>
        <begin position="486"/>
        <end position="504"/>
    </location>
</feature>
<feature type="transmembrane region" description="Helical" evidence="10">
    <location>
        <begin position="560"/>
        <end position="582"/>
    </location>
</feature>
<sequence length="632" mass="64873">MRLFWLIGSLALALLIGVATLQVPGPAGANAPATTFSAERAMADVREIARWPHPVGSADHARVQALLIQRMTGLSLQTTTQTGPLSPGAAQYLTKIGGDPAEANFSATNLIGVLPGRNPALPAVALMAHYDTVPKSAGAADDTAGVAAVLETVRAIRARGPADRTLVVLLTDAEEIGLDGARVFWGGHPLRDRIGAVINLEARGGGGRAMMFETGRGNADTIALFGRAGVRADGGVTSNSLAVFVYERMPNGTDFTIPKDRGVQGLNLAFIGRPNQYHARSTPEALDRGAVQHIGSQALENADALLRAPALPARTANTVYADLFGRMIVSHPPGAGWALLALALAFLGAAVWRSRRLAGLTFADVGRGMIDGVWFLAVGLVLTQAVRTLAGPMAQRAASADAYYTLLGRLPWMEAGTALTVLALSMALMGGRGRPDWRVTAGALGLAAVAALVLGGFSPIVIGASVIAIGLSMAPGLAAKTVWGGWSGLIALVLVIGAVAQAVAPEAAFLFLWPGVLAAAVAAVAAFLDPALARPKSLVPVAIAAVLGGGWLIGLSHPVFLGIGIDLPGVLVLIGLLVLMLVRPLSPERGVVRPWLMAALAVLVLGAGVSAWARVAQPMPVEPPPAAASPTS</sequence>
<reference evidence="12 13" key="1">
    <citation type="submission" date="2020-03" db="EMBL/GenBank/DDBJ databases">
        <title>Genomic Encyclopedia of Type Strains, Phase IV (KMG-IV): sequencing the most valuable type-strain genomes for metagenomic binning, comparative biology and taxonomic classification.</title>
        <authorList>
            <person name="Goeker M."/>
        </authorList>
    </citation>
    <scope>NUCLEOTIDE SEQUENCE [LARGE SCALE GENOMIC DNA]</scope>
    <source>
        <strain evidence="12 13">DSM 4736</strain>
    </source>
</reference>
<dbReference type="Proteomes" id="UP000587415">
    <property type="component" value="Unassembled WGS sequence"/>
</dbReference>
<keyword evidence="8" id="KW-0325">Glycoprotein</keyword>
<dbReference type="SUPFAM" id="SSF53187">
    <property type="entry name" value="Zn-dependent exopeptidases"/>
    <property type="match status" value="1"/>
</dbReference>
<evidence type="ECO:0000256" key="6">
    <source>
        <dbReference type="ARBA" id="ARBA00022801"/>
    </source>
</evidence>
<evidence type="ECO:0000256" key="9">
    <source>
        <dbReference type="ARBA" id="ARBA00031512"/>
    </source>
</evidence>
<dbReference type="InterPro" id="IPR045175">
    <property type="entry name" value="M28_fam"/>
</dbReference>
<evidence type="ECO:0000256" key="2">
    <source>
        <dbReference type="ARBA" id="ARBA00004128"/>
    </source>
</evidence>
<keyword evidence="10" id="KW-0472">Membrane</keyword>
<comment type="similarity">
    <text evidence="3">Belongs to the peptidase M28 family.</text>
</comment>
<dbReference type="PANTHER" id="PTHR12147">
    <property type="entry name" value="METALLOPEPTIDASE M28 FAMILY MEMBER"/>
    <property type="match status" value="1"/>
</dbReference>
<dbReference type="GO" id="GO:0006508">
    <property type="term" value="P:proteolysis"/>
    <property type="evidence" value="ECO:0007669"/>
    <property type="project" value="InterPro"/>
</dbReference>
<feature type="transmembrane region" description="Helical" evidence="10">
    <location>
        <begin position="510"/>
        <end position="528"/>
    </location>
</feature>
<feature type="transmembrane region" description="Helical" evidence="10">
    <location>
        <begin position="594"/>
        <end position="613"/>
    </location>
</feature>
<evidence type="ECO:0000313" key="13">
    <source>
        <dbReference type="Proteomes" id="UP000587415"/>
    </source>
</evidence>
<feature type="transmembrane region" description="Helical" evidence="10">
    <location>
        <begin position="410"/>
        <end position="430"/>
    </location>
</feature>
<evidence type="ECO:0000256" key="10">
    <source>
        <dbReference type="SAM" id="Phobius"/>
    </source>
</evidence>
<dbReference type="AlphaFoldDB" id="A0A7X5YKA5"/>
<dbReference type="RefSeq" id="WP_168046380.1">
    <property type="nucleotide sequence ID" value="NZ_JAATJM010000001.1"/>
</dbReference>
<keyword evidence="6" id="KW-0378">Hydrolase</keyword>
<evidence type="ECO:0000313" key="12">
    <source>
        <dbReference type="EMBL" id="NJC41338.1"/>
    </source>
</evidence>
<comment type="function">
    <text evidence="1">May be involved in vacuolar sorting and osmoregulation.</text>
</comment>
<dbReference type="Gene3D" id="3.40.630.10">
    <property type="entry name" value="Zn peptidases"/>
    <property type="match status" value="1"/>
</dbReference>
<dbReference type="EMBL" id="JAATJM010000001">
    <property type="protein sequence ID" value="NJC41338.1"/>
    <property type="molecule type" value="Genomic_DNA"/>
</dbReference>
<feature type="domain" description="Peptidase M28" evidence="11">
    <location>
        <begin position="109"/>
        <end position="300"/>
    </location>
</feature>
<evidence type="ECO:0000256" key="7">
    <source>
        <dbReference type="ARBA" id="ARBA00022989"/>
    </source>
</evidence>
<name>A0A7X5YKA5_9CAUL</name>
<dbReference type="PROSITE" id="PS00758">
    <property type="entry name" value="ARGE_DAPE_CPG2_1"/>
    <property type="match status" value="1"/>
</dbReference>
<evidence type="ECO:0000256" key="3">
    <source>
        <dbReference type="ARBA" id="ARBA00010918"/>
    </source>
</evidence>
<dbReference type="Pfam" id="PF04389">
    <property type="entry name" value="Peptidase_M28"/>
    <property type="match status" value="1"/>
</dbReference>
<dbReference type="InterPro" id="IPR007484">
    <property type="entry name" value="Peptidase_M28"/>
</dbReference>
<dbReference type="GO" id="GO:0005774">
    <property type="term" value="C:vacuolar membrane"/>
    <property type="evidence" value="ECO:0007669"/>
    <property type="project" value="UniProtKB-SubCell"/>
</dbReference>
<evidence type="ECO:0000256" key="1">
    <source>
        <dbReference type="ARBA" id="ARBA00003273"/>
    </source>
</evidence>
<dbReference type="PANTHER" id="PTHR12147:SF58">
    <property type="entry name" value="VACUOLAR MEMBRANE PROTEASE"/>
    <property type="match status" value="1"/>
</dbReference>
<evidence type="ECO:0000256" key="5">
    <source>
        <dbReference type="ARBA" id="ARBA00022554"/>
    </source>
</evidence>
<feature type="transmembrane region" description="Helical" evidence="10">
    <location>
        <begin position="537"/>
        <end position="554"/>
    </location>
</feature>
<feature type="transmembrane region" description="Helical" evidence="10">
    <location>
        <begin position="334"/>
        <end position="352"/>
    </location>
</feature>
<feature type="transmembrane region" description="Helical" evidence="10">
    <location>
        <begin position="373"/>
        <end position="390"/>
    </location>
</feature>
<keyword evidence="13" id="KW-1185">Reference proteome</keyword>
<proteinExistence type="inferred from homology"/>
<evidence type="ECO:0000256" key="4">
    <source>
        <dbReference type="ARBA" id="ARBA00017435"/>
    </source>
</evidence>
<gene>
    <name evidence="12" type="ORF">GGQ87_001596</name>
</gene>
<organism evidence="12 13">
    <name type="scientific">Brevundimonas alba</name>
    <dbReference type="NCBI Taxonomy" id="74314"/>
    <lineage>
        <taxon>Bacteria</taxon>
        <taxon>Pseudomonadati</taxon>
        <taxon>Pseudomonadota</taxon>
        <taxon>Alphaproteobacteria</taxon>
        <taxon>Caulobacterales</taxon>
        <taxon>Caulobacteraceae</taxon>
        <taxon>Brevundimonas</taxon>
    </lineage>
</organism>
<comment type="caution">
    <text evidence="12">The sequence shown here is derived from an EMBL/GenBank/DDBJ whole genome shotgun (WGS) entry which is preliminary data.</text>
</comment>
<keyword evidence="10" id="KW-0812">Transmembrane</keyword>
<keyword evidence="7 10" id="KW-1133">Transmembrane helix</keyword>
<dbReference type="GO" id="GO:0008235">
    <property type="term" value="F:metalloexopeptidase activity"/>
    <property type="evidence" value="ECO:0007669"/>
    <property type="project" value="InterPro"/>
</dbReference>